<accession>A0A0F5LXS7</accession>
<evidence type="ECO:0000256" key="1">
    <source>
        <dbReference type="SAM" id="MobiDB-lite"/>
    </source>
</evidence>
<feature type="compositionally biased region" description="Polar residues" evidence="1">
    <location>
        <begin position="70"/>
        <end position="81"/>
    </location>
</feature>
<reference evidence="3 5" key="2">
    <citation type="submission" date="2016-11" db="EMBL/GenBank/DDBJ databases">
        <authorList>
            <person name="Jaros S."/>
            <person name="Januszkiewicz K."/>
            <person name="Wedrychowicz H."/>
        </authorList>
    </citation>
    <scope>NUCLEOTIDE SEQUENCE [LARGE SCALE GENOMIC DNA]</scope>
    <source>
        <strain evidence="3 5">DSM 17137</strain>
    </source>
</reference>
<name>A0A0F5LXS7_9HYPH</name>
<evidence type="ECO:0000313" key="4">
    <source>
        <dbReference type="Proteomes" id="UP000033608"/>
    </source>
</evidence>
<feature type="region of interest" description="Disordered" evidence="1">
    <location>
        <begin position="37"/>
        <end position="81"/>
    </location>
</feature>
<evidence type="ECO:0000313" key="2">
    <source>
        <dbReference type="EMBL" id="KKB86462.1"/>
    </source>
</evidence>
<dbReference type="PATRIC" id="fig|1121477.3.peg.1571"/>
<dbReference type="AlphaFoldDB" id="A0A0F5LXS7"/>
<dbReference type="Proteomes" id="UP000033608">
    <property type="component" value="Unassembled WGS sequence"/>
</dbReference>
<proteinExistence type="predicted"/>
<dbReference type="OrthoDB" id="7875791at2"/>
<evidence type="ECO:0000313" key="3">
    <source>
        <dbReference type="EMBL" id="SHE88083.1"/>
    </source>
</evidence>
<dbReference type="RefSeq" id="WP_046133791.1">
    <property type="nucleotide sequence ID" value="NZ_FQVC01000003.1"/>
</dbReference>
<evidence type="ECO:0000313" key="5">
    <source>
        <dbReference type="Proteomes" id="UP000184533"/>
    </source>
</evidence>
<sequence>MKLIAVKAMRYAGKNLQPGDEFAASNERDGRTLKAIRKATDAPDGVSPTSSAAAPKPTPSENSPTRKRGNSYQTRRMQAKD</sequence>
<dbReference type="STRING" id="1121477.SAMN02745223_01306"/>
<dbReference type="EMBL" id="FQVC01000003">
    <property type="protein sequence ID" value="SHE88083.1"/>
    <property type="molecule type" value="Genomic_DNA"/>
</dbReference>
<organism evidence="2 4">
    <name type="scientific">Devosia limi DSM 17137</name>
    <dbReference type="NCBI Taxonomy" id="1121477"/>
    <lineage>
        <taxon>Bacteria</taxon>
        <taxon>Pseudomonadati</taxon>
        <taxon>Pseudomonadota</taxon>
        <taxon>Alphaproteobacteria</taxon>
        <taxon>Hyphomicrobiales</taxon>
        <taxon>Devosiaceae</taxon>
        <taxon>Devosia</taxon>
    </lineage>
</organism>
<dbReference type="Proteomes" id="UP000184533">
    <property type="component" value="Unassembled WGS sequence"/>
</dbReference>
<protein>
    <submittedName>
        <fullName evidence="2">Uncharacterized protein</fullName>
    </submittedName>
</protein>
<dbReference type="EMBL" id="LAJF01000036">
    <property type="protein sequence ID" value="KKB86462.1"/>
    <property type="molecule type" value="Genomic_DNA"/>
</dbReference>
<reference evidence="2 4" key="1">
    <citation type="submission" date="2015-03" db="EMBL/GenBank/DDBJ databases">
        <authorList>
            <person name="Hassan Y.I."/>
            <person name="Lepp D."/>
            <person name="Zhou T."/>
        </authorList>
    </citation>
    <scope>NUCLEOTIDE SEQUENCE [LARGE SCALE GENOMIC DNA]</scope>
    <source>
        <strain evidence="2 4">DSM 17137</strain>
    </source>
</reference>
<keyword evidence="4" id="KW-1185">Reference proteome</keyword>
<gene>
    <name evidence="3" type="ORF">SAMN02745223_01306</name>
    <name evidence="2" type="ORF">VW29_02580</name>
</gene>